<dbReference type="InterPro" id="IPR000014">
    <property type="entry name" value="PAS"/>
</dbReference>
<dbReference type="InterPro" id="IPR004358">
    <property type="entry name" value="Sig_transdc_His_kin-like_C"/>
</dbReference>
<keyword evidence="3" id="KW-0597">Phosphoprotein</keyword>
<comment type="function">
    <text evidence="7">Photoreceptor which exists in two forms that are reversibly interconvertible by light: the R form that absorbs maximally in the red region of the spectrum and the FR form that absorbs maximally in the far-red region.</text>
</comment>
<dbReference type="SUPFAM" id="SSF55785">
    <property type="entry name" value="PYP-like sensor domain (PAS domain)"/>
    <property type="match status" value="2"/>
</dbReference>
<dbReference type="CDD" id="cd00075">
    <property type="entry name" value="HATPase"/>
    <property type="match status" value="1"/>
</dbReference>
<dbReference type="InterPro" id="IPR013655">
    <property type="entry name" value="PAS_fold_3"/>
</dbReference>
<dbReference type="EC" id="2.7.13.3" evidence="2"/>
<organism evidence="12 13">
    <name type="scientific">Dulcicalothrix desertica PCC 7102</name>
    <dbReference type="NCBI Taxonomy" id="232991"/>
    <lineage>
        <taxon>Bacteria</taxon>
        <taxon>Bacillati</taxon>
        <taxon>Cyanobacteriota</taxon>
        <taxon>Cyanophyceae</taxon>
        <taxon>Nostocales</taxon>
        <taxon>Calotrichaceae</taxon>
        <taxon>Dulcicalothrix</taxon>
    </lineage>
</organism>
<reference evidence="12" key="1">
    <citation type="submission" date="2018-12" db="EMBL/GenBank/DDBJ databases">
        <authorList>
            <person name="Will S."/>
            <person name="Neumann-Schaal M."/>
            <person name="Henke P."/>
        </authorList>
    </citation>
    <scope>NUCLEOTIDE SEQUENCE</scope>
    <source>
        <strain evidence="12">PCC 7102</strain>
    </source>
</reference>
<dbReference type="PRINTS" id="PR00344">
    <property type="entry name" value="BCTRLSENSOR"/>
</dbReference>
<dbReference type="Proteomes" id="UP000271624">
    <property type="component" value="Unassembled WGS sequence"/>
</dbReference>
<dbReference type="InterPro" id="IPR036890">
    <property type="entry name" value="HATPase_C_sf"/>
</dbReference>
<dbReference type="CDD" id="cd00130">
    <property type="entry name" value="PAS"/>
    <property type="match status" value="2"/>
</dbReference>
<dbReference type="InterPro" id="IPR036097">
    <property type="entry name" value="HisK_dim/P_sf"/>
</dbReference>
<reference evidence="12" key="2">
    <citation type="journal article" date="2019" name="Genome Biol. Evol.">
        <title>Day and night: Metabolic profiles and evolutionary relationships of six axenic non-marine cyanobacteria.</title>
        <authorList>
            <person name="Will S.E."/>
            <person name="Henke P."/>
            <person name="Boedeker C."/>
            <person name="Huang S."/>
            <person name="Brinkmann H."/>
            <person name="Rohde M."/>
            <person name="Jarek M."/>
            <person name="Friedl T."/>
            <person name="Seufert S."/>
            <person name="Schumacher M."/>
            <person name="Overmann J."/>
            <person name="Neumann-Schaal M."/>
            <person name="Petersen J."/>
        </authorList>
    </citation>
    <scope>NUCLEOTIDE SEQUENCE [LARGE SCALE GENOMIC DNA]</scope>
    <source>
        <strain evidence="12">PCC 7102</strain>
    </source>
</reference>
<name>A0A433V6R6_9CYAN</name>
<feature type="domain" description="Histidine kinase" evidence="9">
    <location>
        <begin position="326"/>
        <end position="542"/>
    </location>
</feature>
<evidence type="ECO:0000256" key="8">
    <source>
        <dbReference type="SAM" id="Coils"/>
    </source>
</evidence>
<keyword evidence="13" id="KW-1185">Reference proteome</keyword>
<dbReference type="InterPro" id="IPR005467">
    <property type="entry name" value="His_kinase_dom"/>
</dbReference>
<dbReference type="NCBIfam" id="TIGR00229">
    <property type="entry name" value="sensory_box"/>
    <property type="match status" value="2"/>
</dbReference>
<feature type="domain" description="PAS" evidence="10">
    <location>
        <begin position="55"/>
        <end position="132"/>
    </location>
</feature>
<dbReference type="Gene3D" id="3.30.450.20">
    <property type="entry name" value="PAS domain"/>
    <property type="match status" value="2"/>
</dbReference>
<dbReference type="InterPro" id="IPR052162">
    <property type="entry name" value="Sensor_kinase/Photoreceptor"/>
</dbReference>
<dbReference type="PROSITE" id="PS50113">
    <property type="entry name" value="PAC"/>
    <property type="match status" value="2"/>
</dbReference>
<evidence type="ECO:0000259" key="9">
    <source>
        <dbReference type="PROSITE" id="PS50109"/>
    </source>
</evidence>
<feature type="domain" description="PAC" evidence="11">
    <location>
        <begin position="129"/>
        <end position="181"/>
    </location>
</feature>
<evidence type="ECO:0000256" key="5">
    <source>
        <dbReference type="ARBA" id="ARBA00022777"/>
    </source>
</evidence>
<dbReference type="InterPro" id="IPR003594">
    <property type="entry name" value="HATPase_dom"/>
</dbReference>
<dbReference type="InterPro" id="IPR003661">
    <property type="entry name" value="HisK_dim/P_dom"/>
</dbReference>
<evidence type="ECO:0000256" key="6">
    <source>
        <dbReference type="ARBA" id="ARBA00023012"/>
    </source>
</evidence>
<dbReference type="Gene3D" id="3.30.565.10">
    <property type="entry name" value="Histidine kinase-like ATPase, C-terminal domain"/>
    <property type="match status" value="1"/>
</dbReference>
<dbReference type="GO" id="GO:0000155">
    <property type="term" value="F:phosphorelay sensor kinase activity"/>
    <property type="evidence" value="ECO:0007669"/>
    <property type="project" value="InterPro"/>
</dbReference>
<dbReference type="PANTHER" id="PTHR43304:SF1">
    <property type="entry name" value="PAC DOMAIN-CONTAINING PROTEIN"/>
    <property type="match status" value="1"/>
</dbReference>
<dbReference type="AlphaFoldDB" id="A0A433V6R6"/>
<dbReference type="Gene3D" id="1.10.287.130">
    <property type="match status" value="1"/>
</dbReference>
<comment type="caution">
    <text evidence="12">The sequence shown here is derived from an EMBL/GenBank/DDBJ whole genome shotgun (WGS) entry which is preliminary data.</text>
</comment>
<dbReference type="PROSITE" id="PS50112">
    <property type="entry name" value="PAS"/>
    <property type="match status" value="2"/>
</dbReference>
<dbReference type="SMART" id="SM00086">
    <property type="entry name" value="PAC"/>
    <property type="match status" value="3"/>
</dbReference>
<feature type="domain" description="PAC" evidence="11">
    <location>
        <begin position="256"/>
        <end position="308"/>
    </location>
</feature>
<feature type="domain" description="PAS" evidence="10">
    <location>
        <begin position="182"/>
        <end position="244"/>
    </location>
</feature>
<sequence length="552" mass="63382">MDEKYRIVTANGSIKWIHNRAFRYENTDNIEYIASLAEEITLPNLSLIDPELIDIEESFSQLLDNLDIAFWIFAPDISDCYYISSGFEKIWGYSCASIYEYPRLLFESIHPDDREMVLKACLGKENCTLEQEYRIICPDGKVRWVYQRTFVVNQKNGSSYRQVGIAEDITSRKLAEISLIEREEKFQQFANHAEIVFWVCDLDISNFYYISPGYEKIWGRPCNEIYSNPMSFLKFVHPDDIERVSAVAVGDNACNMDEEYRIIRPDGTMRWVRDRTFPIYDEDGNLFRMAGVAKDITHRKQAEEQILKALQRERELSESKTKFIATTSHEIRTPLATIQSSCDMLQYYINNLTEEKKQAHFYKIETSIKRITEIVQNLLILSEVEANALQFKPKNVDVVKLCQNIINTLINNSENQNRLKFMAPTSSIEALLDSQLVCHIITNLLENALKYSSIDSEVKLDVNFYEQAIVFNVEDQGIGIPPEDIARIFDSFYRANNVSTVSGTGLGLSIVKQCVNLHKGEIVVNSIIGKGATFSVKLPTAVQTKCSNHLKL</sequence>
<keyword evidence="6" id="KW-0902">Two-component regulatory system</keyword>
<accession>A0A433V6R6</accession>
<dbReference type="EMBL" id="RSCL01000018">
    <property type="protein sequence ID" value="RUT01761.1"/>
    <property type="molecule type" value="Genomic_DNA"/>
</dbReference>
<dbReference type="InterPro" id="IPR001610">
    <property type="entry name" value="PAC"/>
</dbReference>
<dbReference type="FunFam" id="3.30.565.10:FF:000006">
    <property type="entry name" value="Sensor histidine kinase WalK"/>
    <property type="match status" value="1"/>
</dbReference>
<protein>
    <recommendedName>
        <fullName evidence="2">histidine kinase</fullName>
        <ecNumber evidence="2">2.7.13.3</ecNumber>
    </recommendedName>
</protein>
<keyword evidence="8" id="KW-0175">Coiled coil</keyword>
<dbReference type="PANTHER" id="PTHR43304">
    <property type="entry name" value="PHYTOCHROME-LIKE PROTEIN CPH1"/>
    <property type="match status" value="1"/>
</dbReference>
<evidence type="ECO:0000259" key="10">
    <source>
        <dbReference type="PROSITE" id="PS50112"/>
    </source>
</evidence>
<dbReference type="InterPro" id="IPR000700">
    <property type="entry name" value="PAS-assoc_C"/>
</dbReference>
<evidence type="ECO:0000256" key="3">
    <source>
        <dbReference type="ARBA" id="ARBA00022553"/>
    </source>
</evidence>
<dbReference type="SUPFAM" id="SSF47384">
    <property type="entry name" value="Homodimeric domain of signal transducing histidine kinase"/>
    <property type="match status" value="1"/>
</dbReference>
<feature type="coiled-coil region" evidence="8">
    <location>
        <begin position="293"/>
        <end position="320"/>
    </location>
</feature>
<dbReference type="SMART" id="SM00091">
    <property type="entry name" value="PAS"/>
    <property type="match status" value="2"/>
</dbReference>
<evidence type="ECO:0000313" key="13">
    <source>
        <dbReference type="Proteomes" id="UP000271624"/>
    </source>
</evidence>
<dbReference type="Pfam" id="PF02518">
    <property type="entry name" value="HATPase_c"/>
    <property type="match status" value="1"/>
</dbReference>
<dbReference type="CDD" id="cd00082">
    <property type="entry name" value="HisKA"/>
    <property type="match status" value="1"/>
</dbReference>
<evidence type="ECO:0000256" key="1">
    <source>
        <dbReference type="ARBA" id="ARBA00000085"/>
    </source>
</evidence>
<dbReference type="InterPro" id="IPR035965">
    <property type="entry name" value="PAS-like_dom_sf"/>
</dbReference>
<dbReference type="PROSITE" id="PS50109">
    <property type="entry name" value="HIS_KIN"/>
    <property type="match status" value="1"/>
</dbReference>
<evidence type="ECO:0000256" key="4">
    <source>
        <dbReference type="ARBA" id="ARBA00022679"/>
    </source>
</evidence>
<dbReference type="SUPFAM" id="SSF55874">
    <property type="entry name" value="ATPase domain of HSP90 chaperone/DNA topoisomerase II/histidine kinase"/>
    <property type="match status" value="1"/>
</dbReference>
<gene>
    <name evidence="12" type="ORF">DSM106972_063840</name>
</gene>
<evidence type="ECO:0000313" key="12">
    <source>
        <dbReference type="EMBL" id="RUT01761.1"/>
    </source>
</evidence>
<dbReference type="SMART" id="SM00387">
    <property type="entry name" value="HATPase_c"/>
    <property type="match status" value="1"/>
</dbReference>
<dbReference type="Pfam" id="PF00512">
    <property type="entry name" value="HisKA"/>
    <property type="match status" value="1"/>
</dbReference>
<dbReference type="Pfam" id="PF08447">
    <property type="entry name" value="PAS_3"/>
    <property type="match status" value="2"/>
</dbReference>
<proteinExistence type="predicted"/>
<evidence type="ECO:0000259" key="11">
    <source>
        <dbReference type="PROSITE" id="PS50113"/>
    </source>
</evidence>
<evidence type="ECO:0000256" key="2">
    <source>
        <dbReference type="ARBA" id="ARBA00012438"/>
    </source>
</evidence>
<comment type="catalytic activity">
    <reaction evidence="1">
        <text>ATP + protein L-histidine = ADP + protein N-phospho-L-histidine.</text>
        <dbReference type="EC" id="2.7.13.3"/>
    </reaction>
</comment>
<dbReference type="SMART" id="SM00388">
    <property type="entry name" value="HisKA"/>
    <property type="match status" value="1"/>
</dbReference>
<keyword evidence="5" id="KW-0418">Kinase</keyword>
<evidence type="ECO:0000256" key="7">
    <source>
        <dbReference type="ARBA" id="ARBA00055745"/>
    </source>
</evidence>
<keyword evidence="4" id="KW-0808">Transferase</keyword>